<dbReference type="PANTHER" id="PTHR13887">
    <property type="entry name" value="GLUTATHIONE S-TRANSFERASE KAPPA"/>
    <property type="match status" value="1"/>
</dbReference>
<dbReference type="SUPFAM" id="SSF52833">
    <property type="entry name" value="Thioredoxin-like"/>
    <property type="match status" value="1"/>
</dbReference>
<keyword evidence="4" id="KW-1015">Disulfide bond</keyword>
<accession>A0A1R4KJ56</accession>
<keyword evidence="2" id="KW-0732">Signal</keyword>
<keyword evidence="7" id="KW-0812">Transmembrane</keyword>
<keyword evidence="10" id="KW-1185">Reference proteome</keyword>
<feature type="compositionally biased region" description="Polar residues" evidence="6">
    <location>
        <begin position="20"/>
        <end position="35"/>
    </location>
</feature>
<proteinExistence type="inferred from homology"/>
<keyword evidence="5" id="KW-0676">Redox-active center</keyword>
<gene>
    <name evidence="9" type="ORF">FM114_14940</name>
</gene>
<keyword evidence="7" id="KW-1133">Transmembrane helix</keyword>
<dbReference type="Pfam" id="PF13462">
    <property type="entry name" value="Thioredoxin_4"/>
    <property type="match status" value="1"/>
</dbReference>
<evidence type="ECO:0000256" key="6">
    <source>
        <dbReference type="SAM" id="MobiDB-lite"/>
    </source>
</evidence>
<evidence type="ECO:0000256" key="7">
    <source>
        <dbReference type="SAM" id="Phobius"/>
    </source>
</evidence>
<organism evidence="9 10">
    <name type="scientific">Luteococcus japonicus LSP_Lj1</name>
    <dbReference type="NCBI Taxonomy" id="1255658"/>
    <lineage>
        <taxon>Bacteria</taxon>
        <taxon>Bacillati</taxon>
        <taxon>Actinomycetota</taxon>
        <taxon>Actinomycetes</taxon>
        <taxon>Propionibacteriales</taxon>
        <taxon>Propionibacteriaceae</taxon>
        <taxon>Luteococcus</taxon>
    </lineage>
</organism>
<evidence type="ECO:0000256" key="5">
    <source>
        <dbReference type="ARBA" id="ARBA00023284"/>
    </source>
</evidence>
<dbReference type="InterPro" id="IPR012336">
    <property type="entry name" value="Thioredoxin-like_fold"/>
</dbReference>
<feature type="region of interest" description="Disordered" evidence="6">
    <location>
        <begin position="79"/>
        <end position="101"/>
    </location>
</feature>
<feature type="transmembrane region" description="Helical" evidence="7">
    <location>
        <begin position="49"/>
        <end position="70"/>
    </location>
</feature>
<evidence type="ECO:0000313" key="9">
    <source>
        <dbReference type="EMBL" id="SJN44292.1"/>
    </source>
</evidence>
<evidence type="ECO:0000256" key="1">
    <source>
        <dbReference type="ARBA" id="ARBA00005791"/>
    </source>
</evidence>
<evidence type="ECO:0000256" key="4">
    <source>
        <dbReference type="ARBA" id="ARBA00023157"/>
    </source>
</evidence>
<feature type="region of interest" description="Disordered" evidence="6">
    <location>
        <begin position="1"/>
        <end position="45"/>
    </location>
</feature>
<dbReference type="InterPro" id="IPR013766">
    <property type="entry name" value="Thioredoxin_domain"/>
</dbReference>
<keyword evidence="3" id="KW-0560">Oxidoreductase</keyword>
<reference evidence="9 10" key="1">
    <citation type="submission" date="2017-02" db="EMBL/GenBank/DDBJ databases">
        <authorList>
            <person name="Peterson S.W."/>
        </authorList>
    </citation>
    <scope>NUCLEOTIDE SEQUENCE [LARGE SCALE GENOMIC DNA]</scope>
    <source>
        <strain evidence="9 10">LSP_Lj1</strain>
    </source>
</reference>
<evidence type="ECO:0000256" key="2">
    <source>
        <dbReference type="ARBA" id="ARBA00022729"/>
    </source>
</evidence>
<protein>
    <submittedName>
        <fullName evidence="9">Protein-disulfide isomerase</fullName>
    </submittedName>
</protein>
<feature type="domain" description="Thioredoxin" evidence="8">
    <location>
        <begin position="86"/>
        <end position="289"/>
    </location>
</feature>
<feature type="compositionally biased region" description="Low complexity" evidence="6">
    <location>
        <begin position="36"/>
        <end position="45"/>
    </location>
</feature>
<evidence type="ECO:0000313" key="10">
    <source>
        <dbReference type="Proteomes" id="UP000188342"/>
    </source>
</evidence>
<sequence>MGVMASHSAPQPPQDRQHGVATTSDGSTAGSGWQHGSSASAPSTGSPKLPWVLVAMLTALCLGLGAMLGAQSSELKRLRTQASAQPTGATSAPAASIAPPSQNPEAVAAMKNLPRRDANDPTAQGGVDAPVVMIEWSDYRCPFCSVWSRETRPKLQPYIDNGSLRIEHRDLVLFGDQSLNASLAARAAGLQGKYWEFYDAVHQAAPTNGHPEIKDADLQAFAKKAGVPDLAKFTKDSKSAAVREAVAKDNTEARSLGISGTPFFVVNTTPLSGAQPAEVFAQVIESNGGKK</sequence>
<dbReference type="STRING" id="1255658.FM114_14940"/>
<keyword evidence="7" id="KW-0472">Membrane</keyword>
<dbReference type="PANTHER" id="PTHR13887:SF14">
    <property type="entry name" value="DISULFIDE BOND FORMATION PROTEIN D"/>
    <property type="match status" value="1"/>
</dbReference>
<evidence type="ECO:0000259" key="8">
    <source>
        <dbReference type="PROSITE" id="PS51352"/>
    </source>
</evidence>
<dbReference type="Proteomes" id="UP000188342">
    <property type="component" value="Unassembled WGS sequence"/>
</dbReference>
<dbReference type="GO" id="GO:0016853">
    <property type="term" value="F:isomerase activity"/>
    <property type="evidence" value="ECO:0007669"/>
    <property type="project" value="UniProtKB-KW"/>
</dbReference>
<dbReference type="EMBL" id="FUKQ01000058">
    <property type="protein sequence ID" value="SJN44292.1"/>
    <property type="molecule type" value="Genomic_DNA"/>
</dbReference>
<comment type="similarity">
    <text evidence="1">Belongs to the thioredoxin family. DsbA subfamily.</text>
</comment>
<dbReference type="PROSITE" id="PS51352">
    <property type="entry name" value="THIOREDOXIN_2"/>
    <property type="match status" value="1"/>
</dbReference>
<name>A0A1R4KJ56_9ACTN</name>
<evidence type="ECO:0000256" key="3">
    <source>
        <dbReference type="ARBA" id="ARBA00023002"/>
    </source>
</evidence>
<keyword evidence="9" id="KW-0413">Isomerase</keyword>
<dbReference type="InterPro" id="IPR036249">
    <property type="entry name" value="Thioredoxin-like_sf"/>
</dbReference>
<feature type="compositionally biased region" description="Low complexity" evidence="6">
    <location>
        <begin position="80"/>
        <end position="100"/>
    </location>
</feature>
<dbReference type="GO" id="GO:0016491">
    <property type="term" value="F:oxidoreductase activity"/>
    <property type="evidence" value="ECO:0007669"/>
    <property type="project" value="UniProtKB-KW"/>
</dbReference>
<dbReference type="Gene3D" id="3.40.30.10">
    <property type="entry name" value="Glutaredoxin"/>
    <property type="match status" value="1"/>
</dbReference>
<dbReference type="AlphaFoldDB" id="A0A1R4KJ56"/>